<evidence type="ECO:0000313" key="2">
    <source>
        <dbReference type="Proteomes" id="UP000682308"/>
    </source>
</evidence>
<gene>
    <name evidence="1" type="ORF">KEF29_32630</name>
</gene>
<evidence type="ECO:0000313" key="1">
    <source>
        <dbReference type="EMBL" id="MBR8642530.1"/>
    </source>
</evidence>
<dbReference type="Proteomes" id="UP000682308">
    <property type="component" value="Unassembled WGS sequence"/>
</dbReference>
<proteinExistence type="predicted"/>
<name>A0A941FDY5_9ACTN</name>
<dbReference type="EMBL" id="JAGTPG010000002">
    <property type="protein sequence ID" value="MBR8642530.1"/>
    <property type="molecule type" value="Genomic_DNA"/>
</dbReference>
<reference evidence="1 2" key="1">
    <citation type="submission" date="2021-04" db="EMBL/GenBank/DDBJ databases">
        <title>Characterization of the biosynthetic gene cluster of new lipopeptides with antitumor activity in the genome of the marine Streptomyces PHM034.</title>
        <authorList>
            <person name="Ceniceros A."/>
            <person name="Canedo L."/>
            <person name="Mendez C."/>
            <person name="Olano C."/>
            <person name="Schleissner C."/>
            <person name="Cuevas C."/>
            <person name="De La Calle F."/>
            <person name="Salas J.A."/>
        </authorList>
    </citation>
    <scope>NUCLEOTIDE SEQUENCE [LARGE SCALE GENOMIC DNA]</scope>
    <source>
        <strain evidence="1 2">PHM034</strain>
    </source>
</reference>
<dbReference type="AlphaFoldDB" id="A0A941FDY5"/>
<protein>
    <submittedName>
        <fullName evidence="1">Uncharacterized protein</fullName>
    </submittedName>
</protein>
<accession>A0A941FDY5</accession>
<comment type="caution">
    <text evidence="1">The sequence shown here is derived from an EMBL/GenBank/DDBJ whole genome shotgun (WGS) entry which is preliminary data.</text>
</comment>
<sequence length="73" mass="8214">MLEDMSPVGGARGWPGFLEHQSASDQFFRKVADEWDWPLFVVKDSEPDLNFSALLDRLREIPAAAALLHETVS</sequence>
<organism evidence="1 2">
    <name type="scientific">Streptomyces tuirus</name>
    <dbReference type="NCBI Taxonomy" id="68278"/>
    <lineage>
        <taxon>Bacteria</taxon>
        <taxon>Bacillati</taxon>
        <taxon>Actinomycetota</taxon>
        <taxon>Actinomycetes</taxon>
        <taxon>Kitasatosporales</taxon>
        <taxon>Streptomycetaceae</taxon>
        <taxon>Streptomyces</taxon>
    </lineage>
</organism>
<keyword evidence="2" id="KW-1185">Reference proteome</keyword>